<dbReference type="GO" id="GO:0005886">
    <property type="term" value="C:plasma membrane"/>
    <property type="evidence" value="ECO:0007669"/>
    <property type="project" value="UniProtKB-SubCell"/>
</dbReference>
<reference evidence="10 11" key="1">
    <citation type="journal article" date="2014" name="ISME J.">
        <title>Adaptation of an abundant Roseobacter RCA organism to pelagic systems revealed by genomic and transcriptomic analyses.</title>
        <authorList>
            <person name="Voget S."/>
            <person name="Wemheuer B."/>
            <person name="Brinkhoff T."/>
            <person name="Vollmers J."/>
            <person name="Dietrich S."/>
            <person name="Giebel H.A."/>
            <person name="Beardsley C."/>
            <person name="Sardemann C."/>
            <person name="Bakenhus I."/>
            <person name="Billerbeck S."/>
            <person name="Daniel R."/>
            <person name="Simon M."/>
        </authorList>
    </citation>
    <scope>NUCLEOTIDE SEQUENCE [LARGE SCALE GENOMIC DNA]</scope>
    <source>
        <strain evidence="10 11">RCA23</strain>
    </source>
</reference>
<evidence type="ECO:0000313" key="10">
    <source>
        <dbReference type="EMBL" id="AII86388.1"/>
    </source>
</evidence>
<dbReference type="GO" id="GO:0006865">
    <property type="term" value="P:amino acid transport"/>
    <property type="evidence" value="ECO:0007669"/>
    <property type="project" value="UniProtKB-KW"/>
</dbReference>
<feature type="transmembrane region" description="Helical" evidence="9">
    <location>
        <begin position="193"/>
        <end position="215"/>
    </location>
</feature>
<name>A0AAN0RHP9_9RHOB</name>
<dbReference type="InterPro" id="IPR001851">
    <property type="entry name" value="ABC_transp_permease"/>
</dbReference>
<evidence type="ECO:0000256" key="3">
    <source>
        <dbReference type="ARBA" id="ARBA00022475"/>
    </source>
</evidence>
<dbReference type="Proteomes" id="UP000028680">
    <property type="component" value="Chromosome"/>
</dbReference>
<evidence type="ECO:0000256" key="1">
    <source>
        <dbReference type="ARBA" id="ARBA00004651"/>
    </source>
</evidence>
<evidence type="ECO:0000256" key="8">
    <source>
        <dbReference type="ARBA" id="ARBA00037998"/>
    </source>
</evidence>
<organism evidence="10 11">
    <name type="scientific">Planktomarina temperata RCA23</name>
    <dbReference type="NCBI Taxonomy" id="666509"/>
    <lineage>
        <taxon>Bacteria</taxon>
        <taxon>Pseudomonadati</taxon>
        <taxon>Pseudomonadota</taxon>
        <taxon>Alphaproteobacteria</taxon>
        <taxon>Rhodobacterales</taxon>
        <taxon>Paracoccaceae</taxon>
        <taxon>Planktomarina</taxon>
    </lineage>
</organism>
<dbReference type="Pfam" id="PF02653">
    <property type="entry name" value="BPD_transp_2"/>
    <property type="match status" value="1"/>
</dbReference>
<protein>
    <submittedName>
        <fullName evidence="10">Transporter, permease protein</fullName>
    </submittedName>
</protein>
<evidence type="ECO:0000256" key="2">
    <source>
        <dbReference type="ARBA" id="ARBA00022448"/>
    </source>
</evidence>
<comment type="subcellular location">
    <subcellularLocation>
        <location evidence="1">Cell membrane</location>
        <topology evidence="1">Multi-pass membrane protein</topology>
    </subcellularLocation>
</comment>
<evidence type="ECO:0000256" key="4">
    <source>
        <dbReference type="ARBA" id="ARBA00022692"/>
    </source>
</evidence>
<evidence type="ECO:0000256" key="5">
    <source>
        <dbReference type="ARBA" id="ARBA00022970"/>
    </source>
</evidence>
<dbReference type="KEGG" id="ptp:RCA23_c08320"/>
<feature type="transmembrane region" description="Helical" evidence="9">
    <location>
        <begin position="102"/>
        <end position="124"/>
    </location>
</feature>
<dbReference type="PANTHER" id="PTHR11795:SF445">
    <property type="entry name" value="AMINO ACID ABC TRANSPORTER PERMEASE PROTEIN"/>
    <property type="match status" value="1"/>
</dbReference>
<evidence type="ECO:0000256" key="6">
    <source>
        <dbReference type="ARBA" id="ARBA00022989"/>
    </source>
</evidence>
<feature type="transmembrane region" description="Helical" evidence="9">
    <location>
        <begin position="144"/>
        <end position="161"/>
    </location>
</feature>
<keyword evidence="5" id="KW-0029">Amino-acid transport</keyword>
<keyword evidence="7 9" id="KW-0472">Membrane</keyword>
<keyword evidence="4 9" id="KW-0812">Transmembrane</keyword>
<keyword evidence="3" id="KW-1003">Cell membrane</keyword>
<feature type="transmembrane region" description="Helical" evidence="9">
    <location>
        <begin position="263"/>
        <end position="279"/>
    </location>
</feature>
<dbReference type="InterPro" id="IPR052157">
    <property type="entry name" value="BCAA_transport_permease"/>
</dbReference>
<feature type="transmembrane region" description="Helical" evidence="9">
    <location>
        <begin position="36"/>
        <end position="54"/>
    </location>
</feature>
<dbReference type="AlphaFoldDB" id="A0AAN0RHP9"/>
<accession>A0AAN0RHP9</accession>
<feature type="transmembrane region" description="Helical" evidence="9">
    <location>
        <begin position="227"/>
        <end position="251"/>
    </location>
</feature>
<sequence>MQIIDIIISGLLLSGTYALVAMGLNLQYGVARIMNLANGEVLVFGSLAAFWLYTSSQISPLLTILIVIPISFIGNLLIYNLLLAPLVRRSKSRGALEVDSILATFGMSFILIGIMTSIEGGFFAYKYLSEPIQILGSTTSLSRLVAFLIATLIALVLYLWLNKTRSGVAVRAVSVSTEAAGLVGINVPRLSAVAFAIGGAITAVGGALISTFITLDASIGVVFTLKALIIVIMGGVGEIRGAIIAAIILGIVETTVATLVDPGLTLAAAYFIFVLILLFRPQGLFGRRNT</sequence>
<dbReference type="EMBL" id="CP003984">
    <property type="protein sequence ID" value="AII86388.1"/>
    <property type="molecule type" value="Genomic_DNA"/>
</dbReference>
<keyword evidence="2" id="KW-0813">Transport</keyword>
<keyword evidence="6 9" id="KW-1133">Transmembrane helix</keyword>
<dbReference type="RefSeq" id="WP_044049238.1">
    <property type="nucleotide sequence ID" value="NZ_CP003984.1"/>
</dbReference>
<gene>
    <name evidence="10" type="ORF">RCA23_c08320</name>
</gene>
<evidence type="ECO:0000256" key="9">
    <source>
        <dbReference type="SAM" id="Phobius"/>
    </source>
</evidence>
<feature type="transmembrane region" description="Helical" evidence="9">
    <location>
        <begin position="60"/>
        <end position="82"/>
    </location>
</feature>
<proteinExistence type="inferred from homology"/>
<keyword evidence="11" id="KW-1185">Reference proteome</keyword>
<dbReference type="GO" id="GO:0022857">
    <property type="term" value="F:transmembrane transporter activity"/>
    <property type="evidence" value="ECO:0007669"/>
    <property type="project" value="InterPro"/>
</dbReference>
<dbReference type="PANTHER" id="PTHR11795">
    <property type="entry name" value="BRANCHED-CHAIN AMINO ACID TRANSPORT SYSTEM PERMEASE PROTEIN LIVH"/>
    <property type="match status" value="1"/>
</dbReference>
<dbReference type="CDD" id="cd06582">
    <property type="entry name" value="TM_PBP1_LivH_like"/>
    <property type="match status" value="1"/>
</dbReference>
<comment type="similarity">
    <text evidence="8">Belongs to the binding-protein-dependent transport system permease family. LivHM subfamily.</text>
</comment>
<evidence type="ECO:0000313" key="11">
    <source>
        <dbReference type="Proteomes" id="UP000028680"/>
    </source>
</evidence>
<feature type="transmembrane region" description="Helical" evidence="9">
    <location>
        <begin position="6"/>
        <end position="24"/>
    </location>
</feature>
<evidence type="ECO:0000256" key="7">
    <source>
        <dbReference type="ARBA" id="ARBA00023136"/>
    </source>
</evidence>